<dbReference type="InterPro" id="IPR029063">
    <property type="entry name" value="SAM-dependent_MTases_sf"/>
</dbReference>
<dbReference type="InterPro" id="IPR053202">
    <property type="entry name" value="EGF_Rcpt_Signaling_Reg"/>
</dbReference>
<proteinExistence type="predicted"/>
<dbReference type="Gene3D" id="3.40.50.150">
    <property type="entry name" value="Vaccinia Virus protein VP39"/>
    <property type="match status" value="1"/>
</dbReference>
<dbReference type="GO" id="GO:0016197">
    <property type="term" value="P:endosomal transport"/>
    <property type="evidence" value="ECO:0007669"/>
    <property type="project" value="TreeGrafter"/>
</dbReference>
<reference evidence="3" key="1">
    <citation type="submission" date="2021-11" db="EMBL/GenBank/DDBJ databases">
        <authorList>
            <person name="Schell T."/>
        </authorList>
    </citation>
    <scope>NUCLEOTIDE SEQUENCE</scope>
    <source>
        <strain evidence="3">M5</strain>
    </source>
</reference>
<gene>
    <name evidence="3" type="ORF">DGAL_LOCUS10344</name>
</gene>
<keyword evidence="1" id="KW-0812">Transmembrane</keyword>
<dbReference type="GO" id="GO:0005789">
    <property type="term" value="C:endoplasmic reticulum membrane"/>
    <property type="evidence" value="ECO:0007669"/>
    <property type="project" value="TreeGrafter"/>
</dbReference>
<protein>
    <recommendedName>
        <fullName evidence="2">Methyltransferase FkbM domain-containing protein</fullName>
    </recommendedName>
</protein>
<organism evidence="3 4">
    <name type="scientific">Daphnia galeata</name>
    <dbReference type="NCBI Taxonomy" id="27404"/>
    <lineage>
        <taxon>Eukaryota</taxon>
        <taxon>Metazoa</taxon>
        <taxon>Ecdysozoa</taxon>
        <taxon>Arthropoda</taxon>
        <taxon>Crustacea</taxon>
        <taxon>Branchiopoda</taxon>
        <taxon>Diplostraca</taxon>
        <taxon>Cladocera</taxon>
        <taxon>Anomopoda</taxon>
        <taxon>Daphniidae</taxon>
        <taxon>Daphnia</taxon>
    </lineage>
</organism>
<evidence type="ECO:0000313" key="4">
    <source>
        <dbReference type="Proteomes" id="UP000789390"/>
    </source>
</evidence>
<keyword evidence="1" id="KW-0472">Membrane</keyword>
<accession>A0A8J2WPY5</accession>
<dbReference type="GO" id="GO:0005886">
    <property type="term" value="C:plasma membrane"/>
    <property type="evidence" value="ECO:0007669"/>
    <property type="project" value="TreeGrafter"/>
</dbReference>
<dbReference type="AlphaFoldDB" id="A0A8J2WPY5"/>
<keyword evidence="4" id="KW-1185">Reference proteome</keyword>
<evidence type="ECO:0000313" key="3">
    <source>
        <dbReference type="EMBL" id="CAH0107059.1"/>
    </source>
</evidence>
<keyword evidence="1" id="KW-1133">Transmembrane helix</keyword>
<dbReference type="GO" id="GO:0005794">
    <property type="term" value="C:Golgi apparatus"/>
    <property type="evidence" value="ECO:0007669"/>
    <property type="project" value="TreeGrafter"/>
</dbReference>
<dbReference type="GO" id="GO:0031902">
    <property type="term" value="C:late endosome membrane"/>
    <property type="evidence" value="ECO:0007669"/>
    <property type="project" value="TreeGrafter"/>
</dbReference>
<dbReference type="GO" id="GO:0006888">
    <property type="term" value="P:endoplasmic reticulum to Golgi vesicle-mediated transport"/>
    <property type="evidence" value="ECO:0007669"/>
    <property type="project" value="TreeGrafter"/>
</dbReference>
<dbReference type="EMBL" id="CAKKLH010000250">
    <property type="protein sequence ID" value="CAH0107059.1"/>
    <property type="molecule type" value="Genomic_DNA"/>
</dbReference>
<evidence type="ECO:0000259" key="2">
    <source>
        <dbReference type="Pfam" id="PF05050"/>
    </source>
</evidence>
<comment type="caution">
    <text evidence="3">The sequence shown here is derived from an EMBL/GenBank/DDBJ whole genome shotgun (WGS) entry which is preliminary data.</text>
</comment>
<dbReference type="InterPro" id="IPR006342">
    <property type="entry name" value="FkbM_mtfrase"/>
</dbReference>
<name>A0A8J2WPY5_9CRUS</name>
<dbReference type="Pfam" id="PF05050">
    <property type="entry name" value="Methyltransf_21"/>
    <property type="match status" value="1"/>
</dbReference>
<dbReference type="SUPFAM" id="SSF53335">
    <property type="entry name" value="S-adenosyl-L-methionine-dependent methyltransferases"/>
    <property type="match status" value="1"/>
</dbReference>
<feature type="transmembrane region" description="Helical" evidence="1">
    <location>
        <begin position="12"/>
        <end position="30"/>
    </location>
</feature>
<dbReference type="OrthoDB" id="6357215at2759"/>
<evidence type="ECO:0000256" key="1">
    <source>
        <dbReference type="SAM" id="Phobius"/>
    </source>
</evidence>
<dbReference type="PANTHER" id="PTHR34009:SF2">
    <property type="entry name" value="PROTEIN STAR"/>
    <property type="match status" value="1"/>
</dbReference>
<dbReference type="PANTHER" id="PTHR34009">
    <property type="entry name" value="PROTEIN STAR"/>
    <property type="match status" value="1"/>
</dbReference>
<dbReference type="Proteomes" id="UP000789390">
    <property type="component" value="Unassembled WGS sequence"/>
</dbReference>
<sequence length="353" mass="40751">MKRWIIRETFPILRIFVFVSSLLLFVWYLLNLVCSQSLIATPVNQQIRTAVTTESPPTKYNLMEEIYGRKWSENPADMYLSSVDCTIEYANANQLQQDHPCVINLIRSNYLRLPAPNNLPYRMDHPEVMDPSDGQSEAILKILQNKPKGFFIECGGYDGEFLSNTLYMERSLGWSGLLIEADRKAYSRLLKRNRKAYTAPICLSTKPYPMQVMFNATVGTLSSILEKVDGHQVTFEMRTGRQAATTKDTTEDIYKVQCFPLYSILLAIGRTHVDYLSLDVEGSEFKILRTIPWRKVNVQTLTVEWNHTPGGEPALTQLMQDNNFIKFGLISLLHTREVVYVRDFLEDFRMFKE</sequence>
<feature type="domain" description="Methyltransferase FkbM" evidence="2">
    <location>
        <begin position="153"/>
        <end position="324"/>
    </location>
</feature>